<organism evidence="1">
    <name type="scientific">Physcomitrium patens</name>
    <name type="common">Spreading-leaved earth moss</name>
    <name type="synonym">Physcomitrella patens</name>
    <dbReference type="NCBI Taxonomy" id="3218"/>
    <lineage>
        <taxon>Eukaryota</taxon>
        <taxon>Viridiplantae</taxon>
        <taxon>Streptophyta</taxon>
        <taxon>Embryophyta</taxon>
        <taxon>Bryophyta</taxon>
        <taxon>Bryophytina</taxon>
        <taxon>Bryopsida</taxon>
        <taxon>Funariidae</taxon>
        <taxon>Funariales</taxon>
        <taxon>Funariaceae</taxon>
        <taxon>Physcomitrium</taxon>
    </lineage>
</organism>
<evidence type="ECO:0000313" key="2">
    <source>
        <dbReference type="EnsemblPlants" id="PAC:32905762.CDS.1"/>
    </source>
</evidence>
<keyword evidence="3" id="KW-1185">Reference proteome</keyword>
<reference evidence="1 3" key="2">
    <citation type="journal article" date="2018" name="Plant J.">
        <title>The Physcomitrella patens chromosome-scale assembly reveals moss genome structure and evolution.</title>
        <authorList>
            <person name="Lang D."/>
            <person name="Ullrich K.K."/>
            <person name="Murat F."/>
            <person name="Fuchs J."/>
            <person name="Jenkins J."/>
            <person name="Haas F.B."/>
            <person name="Piednoel M."/>
            <person name="Gundlach H."/>
            <person name="Van Bel M."/>
            <person name="Meyberg R."/>
            <person name="Vives C."/>
            <person name="Morata J."/>
            <person name="Symeonidi A."/>
            <person name="Hiss M."/>
            <person name="Muchero W."/>
            <person name="Kamisugi Y."/>
            <person name="Saleh O."/>
            <person name="Blanc G."/>
            <person name="Decker E.L."/>
            <person name="van Gessel N."/>
            <person name="Grimwood J."/>
            <person name="Hayes R.D."/>
            <person name="Graham S.W."/>
            <person name="Gunter L.E."/>
            <person name="McDaniel S.F."/>
            <person name="Hoernstein S.N.W."/>
            <person name="Larsson A."/>
            <person name="Li F.W."/>
            <person name="Perroud P.F."/>
            <person name="Phillips J."/>
            <person name="Ranjan P."/>
            <person name="Rokshar D.S."/>
            <person name="Rothfels C.J."/>
            <person name="Schneider L."/>
            <person name="Shu S."/>
            <person name="Stevenson D.W."/>
            <person name="Thummler F."/>
            <person name="Tillich M."/>
            <person name="Villarreal Aguilar J.C."/>
            <person name="Widiez T."/>
            <person name="Wong G.K."/>
            <person name="Wymore A."/>
            <person name="Zhang Y."/>
            <person name="Zimmer A.D."/>
            <person name="Quatrano R.S."/>
            <person name="Mayer K.F.X."/>
            <person name="Goodstein D."/>
            <person name="Casacuberta J.M."/>
            <person name="Vandepoele K."/>
            <person name="Reski R."/>
            <person name="Cuming A.C."/>
            <person name="Tuskan G.A."/>
            <person name="Maumus F."/>
            <person name="Salse J."/>
            <person name="Schmutz J."/>
            <person name="Rensing S.A."/>
        </authorList>
    </citation>
    <scope>NUCLEOTIDE SEQUENCE [LARGE SCALE GENOMIC DNA]</scope>
    <source>
        <strain evidence="2 3">cv. Gransden 2004</strain>
    </source>
</reference>
<evidence type="ECO:0000313" key="1">
    <source>
        <dbReference type="EMBL" id="PNR36240.1"/>
    </source>
</evidence>
<gene>
    <name evidence="1" type="ORF">PHYPA_022091</name>
</gene>
<dbReference type="EnsemblPlants" id="Pp3c17_14671V3.2">
    <property type="protein sequence ID" value="PAC:32905763.CDS.1"/>
    <property type="gene ID" value="Pp3c17_14671"/>
</dbReference>
<proteinExistence type="predicted"/>
<evidence type="ECO:0000313" key="3">
    <source>
        <dbReference type="Proteomes" id="UP000006727"/>
    </source>
</evidence>
<dbReference type="EMBL" id="ABEU02000017">
    <property type="protein sequence ID" value="PNR36240.1"/>
    <property type="molecule type" value="Genomic_DNA"/>
</dbReference>
<reference evidence="1 3" key="1">
    <citation type="journal article" date="2008" name="Science">
        <title>The Physcomitrella genome reveals evolutionary insights into the conquest of land by plants.</title>
        <authorList>
            <person name="Rensing S."/>
            <person name="Lang D."/>
            <person name="Zimmer A."/>
            <person name="Terry A."/>
            <person name="Salamov A."/>
            <person name="Shapiro H."/>
            <person name="Nishiyama T."/>
            <person name="Perroud P.-F."/>
            <person name="Lindquist E."/>
            <person name="Kamisugi Y."/>
            <person name="Tanahashi T."/>
            <person name="Sakakibara K."/>
            <person name="Fujita T."/>
            <person name="Oishi K."/>
            <person name="Shin-I T."/>
            <person name="Kuroki Y."/>
            <person name="Toyoda A."/>
            <person name="Suzuki Y."/>
            <person name="Hashimoto A."/>
            <person name="Yamaguchi K."/>
            <person name="Sugano A."/>
            <person name="Kohara Y."/>
            <person name="Fujiyama A."/>
            <person name="Anterola A."/>
            <person name="Aoki S."/>
            <person name="Ashton N."/>
            <person name="Barbazuk W.B."/>
            <person name="Barker E."/>
            <person name="Bennetzen J."/>
            <person name="Bezanilla M."/>
            <person name="Blankenship R."/>
            <person name="Cho S.H."/>
            <person name="Dutcher S."/>
            <person name="Estelle M."/>
            <person name="Fawcett J.A."/>
            <person name="Gundlach H."/>
            <person name="Hanada K."/>
            <person name="Heyl A."/>
            <person name="Hicks K.A."/>
            <person name="Hugh J."/>
            <person name="Lohr M."/>
            <person name="Mayer K."/>
            <person name="Melkozernov A."/>
            <person name="Murata T."/>
            <person name="Nelson D."/>
            <person name="Pils B."/>
            <person name="Prigge M."/>
            <person name="Reiss B."/>
            <person name="Renner T."/>
            <person name="Rombauts S."/>
            <person name="Rushton P."/>
            <person name="Sanderfoot A."/>
            <person name="Schween G."/>
            <person name="Shiu S.-H."/>
            <person name="Stueber K."/>
            <person name="Theodoulou F.L."/>
            <person name="Tu H."/>
            <person name="Van de Peer Y."/>
            <person name="Verrier P.J."/>
            <person name="Waters E."/>
            <person name="Wood A."/>
            <person name="Yang L."/>
            <person name="Cove D."/>
            <person name="Cuming A."/>
            <person name="Hasebe M."/>
            <person name="Lucas S."/>
            <person name="Mishler D.B."/>
            <person name="Reski R."/>
            <person name="Grigoriev I."/>
            <person name="Quatrano R.S."/>
            <person name="Boore J.L."/>
        </authorList>
    </citation>
    <scope>NUCLEOTIDE SEQUENCE [LARGE SCALE GENOMIC DNA]</scope>
    <source>
        <strain evidence="2 3">cv. Gransden 2004</strain>
    </source>
</reference>
<dbReference type="InParanoid" id="A0A2K1J407"/>
<sequence>MQIYLVVIVLRLRDSVETIIFLCFVLRCKTLKLRHYSWLVVENCCSYAMNVKVFLKDYKMLEFFIESKKSTGIVSHIKCFDNILCAPRA</sequence>
<dbReference type="Gramene" id="Pp3c17_14671V3.2">
    <property type="protein sequence ID" value="PAC:32905763.CDS.1"/>
    <property type="gene ID" value="Pp3c17_14671"/>
</dbReference>
<dbReference type="Proteomes" id="UP000006727">
    <property type="component" value="Chromosome 17"/>
</dbReference>
<reference evidence="2" key="3">
    <citation type="submission" date="2020-12" db="UniProtKB">
        <authorList>
            <consortium name="EnsemblPlants"/>
        </authorList>
    </citation>
    <scope>IDENTIFICATION</scope>
</reference>
<protein>
    <submittedName>
        <fullName evidence="1 2">Uncharacterized protein</fullName>
    </submittedName>
</protein>
<dbReference type="Gramene" id="Pp3c17_14671V3.1">
    <property type="protein sequence ID" value="PAC:32905762.CDS.1"/>
    <property type="gene ID" value="Pp3c17_14671"/>
</dbReference>
<name>A0A2K1J407_PHYPA</name>
<dbReference type="AlphaFoldDB" id="A0A2K1J407"/>
<accession>A0A2K1J407</accession>
<dbReference type="EnsemblPlants" id="Pp3c17_14671V3.1">
    <property type="protein sequence ID" value="PAC:32905762.CDS.1"/>
    <property type="gene ID" value="Pp3c17_14671"/>
</dbReference>